<dbReference type="AlphaFoldDB" id="A0A850H9T8"/>
<dbReference type="Pfam" id="PF07811">
    <property type="entry name" value="TadE"/>
    <property type="match status" value="1"/>
</dbReference>
<name>A0A850H9T8_9SPHN</name>
<dbReference type="InterPro" id="IPR012495">
    <property type="entry name" value="TadE-like_dom"/>
</dbReference>
<proteinExistence type="predicted"/>
<keyword evidence="1" id="KW-0812">Transmembrane</keyword>
<sequence>MMQRLSHLRASLRDESGTAVIETAFIVPILAVLALGGFEASMIIARNAELQTAAAEAAAITLARAPDDATERATLEDVIEASTGLGDANVSLSQLYRCDTDTTMQTVDTACSGTAVISEYIEIRMTDTYTPVWTDFGFGSPINYDIRRRVQIS</sequence>
<feature type="domain" description="TadE-like" evidence="2">
    <location>
        <begin position="17"/>
        <end position="58"/>
    </location>
</feature>
<feature type="transmembrane region" description="Helical" evidence="1">
    <location>
        <begin position="20"/>
        <end position="38"/>
    </location>
</feature>
<dbReference type="RefSeq" id="WP_176272316.1">
    <property type="nucleotide sequence ID" value="NZ_JABWTA010000001.1"/>
</dbReference>
<keyword evidence="1" id="KW-0472">Membrane</keyword>
<keyword evidence="4" id="KW-1185">Reference proteome</keyword>
<evidence type="ECO:0000256" key="1">
    <source>
        <dbReference type="SAM" id="Phobius"/>
    </source>
</evidence>
<reference evidence="3 4" key="1">
    <citation type="submission" date="2020-06" db="EMBL/GenBank/DDBJ databases">
        <title>Altererythrobacter lutimaris sp. nov., a marine bacterium isolated from a tidal flat.</title>
        <authorList>
            <person name="Kim D."/>
            <person name="Yoo Y."/>
            <person name="Kim J.-J."/>
        </authorList>
    </citation>
    <scope>NUCLEOTIDE SEQUENCE [LARGE SCALE GENOMIC DNA]</scope>
    <source>
        <strain evidence="3 4">JGD-16</strain>
    </source>
</reference>
<dbReference type="Proteomes" id="UP000546031">
    <property type="component" value="Unassembled WGS sequence"/>
</dbReference>
<evidence type="ECO:0000313" key="4">
    <source>
        <dbReference type="Proteomes" id="UP000546031"/>
    </source>
</evidence>
<gene>
    <name evidence="3" type="ORF">HUO12_03690</name>
</gene>
<protein>
    <recommendedName>
        <fullName evidence="2">TadE-like domain-containing protein</fullName>
    </recommendedName>
</protein>
<comment type="caution">
    <text evidence="3">The sequence shown here is derived from an EMBL/GenBank/DDBJ whole genome shotgun (WGS) entry which is preliminary data.</text>
</comment>
<evidence type="ECO:0000259" key="2">
    <source>
        <dbReference type="Pfam" id="PF07811"/>
    </source>
</evidence>
<evidence type="ECO:0000313" key="3">
    <source>
        <dbReference type="EMBL" id="NVE93995.1"/>
    </source>
</evidence>
<organism evidence="3 4">
    <name type="scientific">Altererythrobacter lutimaris</name>
    <dbReference type="NCBI Taxonomy" id="2743979"/>
    <lineage>
        <taxon>Bacteria</taxon>
        <taxon>Pseudomonadati</taxon>
        <taxon>Pseudomonadota</taxon>
        <taxon>Alphaproteobacteria</taxon>
        <taxon>Sphingomonadales</taxon>
        <taxon>Erythrobacteraceae</taxon>
        <taxon>Altererythrobacter</taxon>
    </lineage>
</organism>
<dbReference type="EMBL" id="JABWTA010000001">
    <property type="protein sequence ID" value="NVE93995.1"/>
    <property type="molecule type" value="Genomic_DNA"/>
</dbReference>
<keyword evidence="1" id="KW-1133">Transmembrane helix</keyword>
<accession>A0A850H9T8</accession>